<evidence type="ECO:0000313" key="2">
    <source>
        <dbReference type="Proteomes" id="UP001393056"/>
    </source>
</evidence>
<dbReference type="RefSeq" id="WP_341683345.1">
    <property type="nucleotide sequence ID" value="NZ_JBBYHT010000005.1"/>
</dbReference>
<organism evidence="1 2">
    <name type="scientific">Flavobacterium helocola</name>
    <dbReference type="NCBI Taxonomy" id="3139139"/>
    <lineage>
        <taxon>Bacteria</taxon>
        <taxon>Pseudomonadati</taxon>
        <taxon>Bacteroidota</taxon>
        <taxon>Flavobacteriia</taxon>
        <taxon>Flavobacteriales</taxon>
        <taxon>Flavobacteriaceae</taxon>
        <taxon>Flavobacterium</taxon>
    </lineage>
</organism>
<reference evidence="1 2" key="1">
    <citation type="submission" date="2024-04" db="EMBL/GenBank/DDBJ databases">
        <title>Flavobacterium sp. DGU41 16S ribosomal RNA gene Genome sequencing and assembly.</title>
        <authorList>
            <person name="Park S."/>
        </authorList>
    </citation>
    <scope>NUCLEOTIDE SEQUENCE [LARGE SCALE GENOMIC DNA]</scope>
    <source>
        <strain evidence="1 2">DGU41</strain>
    </source>
</reference>
<dbReference type="EMBL" id="JBBYHT010000005">
    <property type="protein sequence ID" value="MEL1248467.1"/>
    <property type="molecule type" value="Genomic_DNA"/>
</dbReference>
<keyword evidence="2" id="KW-1185">Reference proteome</keyword>
<gene>
    <name evidence="1" type="ORF">AAEO58_10465</name>
</gene>
<sequence length="85" mass="10191">MITIQKLKVYEKYSGDEDQLVRIALETERELFDKNSDWFEIMNFKQDIFIITQNLASDEYRKSSIERMKNLCDNDSFEILTKSIL</sequence>
<name>A0ABU9I9M7_9FLAO</name>
<dbReference type="Proteomes" id="UP001393056">
    <property type="component" value="Unassembled WGS sequence"/>
</dbReference>
<evidence type="ECO:0000313" key="1">
    <source>
        <dbReference type="EMBL" id="MEL1248467.1"/>
    </source>
</evidence>
<comment type="caution">
    <text evidence="1">The sequence shown here is derived from an EMBL/GenBank/DDBJ whole genome shotgun (WGS) entry which is preliminary data.</text>
</comment>
<proteinExistence type="predicted"/>
<protein>
    <submittedName>
        <fullName evidence="1">Uncharacterized protein</fullName>
    </submittedName>
</protein>
<accession>A0ABU9I9M7</accession>